<evidence type="ECO:0000313" key="1">
    <source>
        <dbReference type="EMBL" id="MFA0813939.1"/>
    </source>
</evidence>
<evidence type="ECO:0000313" key="2">
    <source>
        <dbReference type="Proteomes" id="UP001569428"/>
    </source>
</evidence>
<reference evidence="1 2" key="1">
    <citation type="submission" date="2024-08" db="EMBL/GenBank/DDBJ databases">
        <authorList>
            <person name="Ishaq N."/>
        </authorList>
    </citation>
    <scope>NUCLEOTIDE SEQUENCE [LARGE SCALE GENOMIC DNA]</scope>
    <source>
        <strain evidence="1 2">DSM 18651</strain>
    </source>
</reference>
<dbReference type="Proteomes" id="UP001569428">
    <property type="component" value="Unassembled WGS sequence"/>
</dbReference>
<gene>
    <name evidence="1" type="ORF">ACCI49_24025</name>
</gene>
<accession>A0ABV4P7F9</accession>
<comment type="caution">
    <text evidence="1">The sequence shown here is derived from an EMBL/GenBank/DDBJ whole genome shotgun (WGS) entry which is preliminary data.</text>
</comment>
<dbReference type="EMBL" id="JBGMEK010000175">
    <property type="protein sequence ID" value="MFA0813939.1"/>
    <property type="molecule type" value="Genomic_DNA"/>
</dbReference>
<name>A0ABV4P7F9_9GAMM</name>
<organism evidence="1 2">
    <name type="scientific">Microbulbifer epialgicus</name>
    <dbReference type="NCBI Taxonomy" id="393907"/>
    <lineage>
        <taxon>Bacteria</taxon>
        <taxon>Pseudomonadati</taxon>
        <taxon>Pseudomonadota</taxon>
        <taxon>Gammaproteobacteria</taxon>
        <taxon>Cellvibrionales</taxon>
        <taxon>Microbulbiferaceae</taxon>
        <taxon>Microbulbifer</taxon>
    </lineage>
</organism>
<protein>
    <submittedName>
        <fullName evidence="1">Uncharacterized protein</fullName>
    </submittedName>
</protein>
<keyword evidence="2" id="KW-1185">Reference proteome</keyword>
<proteinExistence type="predicted"/>
<dbReference type="RefSeq" id="WP_371841779.1">
    <property type="nucleotide sequence ID" value="NZ_JBGMEK010000175.1"/>
</dbReference>
<sequence>MDQQEKTFEELRQKTAQYAQAEAERVYLAEFRKSKKALLMKDAERAKPGLSAAAQEREAYAHPEYVELLEGLRYATEAALKLRMGIKVTEMKVETWRTKQANARAEMNMR</sequence>